<feature type="region of interest" description="Disordered" evidence="1">
    <location>
        <begin position="207"/>
        <end position="234"/>
    </location>
</feature>
<name>A0AAV2AJV1_9ARAC</name>
<protein>
    <recommendedName>
        <fullName evidence="4">Serine/arginine repetitive matrix protein 2-like</fullName>
    </recommendedName>
</protein>
<feature type="region of interest" description="Disordered" evidence="1">
    <location>
        <begin position="1563"/>
        <end position="1635"/>
    </location>
</feature>
<proteinExistence type="predicted"/>
<keyword evidence="3" id="KW-1185">Reference proteome</keyword>
<feature type="compositionally biased region" description="Polar residues" evidence="1">
    <location>
        <begin position="1084"/>
        <end position="1098"/>
    </location>
</feature>
<accession>A0AAV2AJV1</accession>
<feature type="compositionally biased region" description="Basic and acidic residues" evidence="1">
    <location>
        <begin position="1293"/>
        <end position="1306"/>
    </location>
</feature>
<feature type="compositionally biased region" description="Basic residues" evidence="1">
    <location>
        <begin position="1013"/>
        <end position="1037"/>
    </location>
</feature>
<evidence type="ECO:0000256" key="1">
    <source>
        <dbReference type="SAM" id="MobiDB-lite"/>
    </source>
</evidence>
<sequence length="1750" mass="198248">MSFPPDMDQRITHNVSRLTKGRGRSRNVGNLHVINTSVPATIIHPAEYIRTVSMTPKRNVQTPEPLEAKSILVHKTPIATRVFTGPKDAAMSFTKKKINAAKNFLQQHNKESPVKKTSNAKVNLTDNSMKPGLSSNDSSSNLINNNPLPNISNNNMTSNSPKGSLSSNSSNNSKFNKSKPVAISHQSHSCLALYEVDMTLKAKNINATQSTPSKEKKDVFAQKEESGSSWVPVDMKKANTAKDLSIFDKNKISVKDKNSPSKNIENQNRPVSNKNFPKERKKSMKEIPPKMFVDSKGERTLIRRYSSSSRHFSSRQEEEQYYEKRYGFSRSSKIRRARDYEREHKRHYKESYPYHFSQKSRKARRKSFHEDLEALEDVSDVPLDEDFEEVETASMEDPSKPSEIPVGFRKYKIRYLTSKSIGFFKPKMYRICKDRTIVSCLNMEEESVDVVSEAEYEIDHTVVEKDSAKVNNSNTDDKLGTTSKNVQGEVLETANEQVKTECSVPIPMTTDEKSEEKFKPSKHAPDSSEGILVPTDFNNLAPMDTNLIDTAISIPSIKEKQEVISSSKFYYTCIPESDSHDFYQGYSLFQTHLDEWDSHLIGLEYILEVRDTNRTQAKKYHCGLCMEQLNGVNTNGQIITNHLSSYKHASAYMAKHFPSCGYKFSKNESSSNVLQKCCKEINHKLSYYFLCVTTDDYFQKHEKEVNELLNNLPHWTESDINIDVNIFVNDFESDIDKEVSELMKDMIHKLAPGEEIATFITSRNENAQELHRKKARNSILEMDSPSADNSVTSGNLIVLTPQHSNIPKPIPNCIPPIPKCIPPISKCSNDIRPNLLRVITHEETDSSIGNSSKIISQTADLSDQSTKDASRKTVSCPLDSDVLNFKSINKKAVSYRKYRVKPTPEKTTIGSKGTENKEILGLRTVRKISKSSGEITVSLESKNFDENAMDAYEEAEIENSLVAEEVIDEISNESGVQVLEDSTVESNFSDSLGGSNVISLQDAGSETAEVSKNKGKAKHRSHQRSTMHSKHCLKRILGRNSKSAKESTIKKESSDLDAIQLDNKSNASTESELERRFKDLSPADSKTSGSSRKITSPLRTRYSPVFSSDLSRISVRRRSRSPLRRRSRSPIRRRHSPLRRGSRSPPRRRSRSPRRHSRSPVRRRSRSPKRRSRSPVRRSSRSPTRRRSRSPVRRRSRSPFRRRSRSPFRRRSRSPVRRRSRSPVRRRSRSPVRNRSRSSVGRRSRSPRTSNRKKSRSPIHGRSSQKISTSPSRRVYAGESYVQLSKHSSPLRRKFESEESTFKSESRNPLYRDSGSKLGSHKDFTTSSRSSYPQRILHESERDLDPISDDEEPAYFNTLEGPRHLEEIKKLPEPTRSMVMQLLQKFSASKVTPKDPSFNELMQFVNSHNSEMSKTHTSVNQEDTSNMPTSGLALQRFLLSNLAETSNHQNVPPSHAIAHASPAFHSSGVPFSPSRPDLPPSSFSQPVFPPSNMQHHGPLHHPGPSPIPQVQSPPFDNQPIHTHFHPPQYDNFQSQNEPPSFQPKIRSDGMFKDLKATVNKLFGANEGNSNEHVQLPPSREFLTEQSQWGQDPRNSFNQFDSFGPKNIISDDRDDSDFRNQSRGGMEPPTHSIVYQNKSVPGPYYPEERNPHRLHAPPPDAKVAFCDAPQPPIKKNLFPVVSSPKAVNDVKVSLAQRLAAVLVKVGMLDVPGALLQEMLMKIGAFSACPPQDISEEKIIDILKRLGYLNRY</sequence>
<evidence type="ECO:0000313" key="2">
    <source>
        <dbReference type="EMBL" id="CAL1283911.1"/>
    </source>
</evidence>
<feature type="region of interest" description="Disordered" evidence="1">
    <location>
        <begin position="105"/>
        <end position="180"/>
    </location>
</feature>
<gene>
    <name evidence="2" type="ORF">LARSCL_LOCUS12881</name>
</gene>
<feature type="compositionally biased region" description="Polar residues" evidence="1">
    <location>
        <begin position="260"/>
        <end position="275"/>
    </location>
</feature>
<dbReference type="EMBL" id="CAXIEN010000173">
    <property type="protein sequence ID" value="CAL1283911.1"/>
    <property type="molecule type" value="Genomic_DNA"/>
</dbReference>
<feature type="compositionally biased region" description="Basic residues" evidence="1">
    <location>
        <begin position="1114"/>
        <end position="1259"/>
    </location>
</feature>
<evidence type="ECO:0008006" key="4">
    <source>
        <dbReference type="Google" id="ProtNLM"/>
    </source>
</evidence>
<feature type="compositionally biased region" description="Polar residues" evidence="1">
    <location>
        <begin position="1530"/>
        <end position="1539"/>
    </location>
</feature>
<feature type="compositionally biased region" description="Basic and acidic residues" evidence="1">
    <location>
        <begin position="510"/>
        <end position="526"/>
    </location>
</feature>
<organism evidence="2 3">
    <name type="scientific">Larinioides sclopetarius</name>
    <dbReference type="NCBI Taxonomy" id="280406"/>
    <lineage>
        <taxon>Eukaryota</taxon>
        <taxon>Metazoa</taxon>
        <taxon>Ecdysozoa</taxon>
        <taxon>Arthropoda</taxon>
        <taxon>Chelicerata</taxon>
        <taxon>Arachnida</taxon>
        <taxon>Araneae</taxon>
        <taxon>Araneomorphae</taxon>
        <taxon>Entelegynae</taxon>
        <taxon>Araneoidea</taxon>
        <taxon>Araneidae</taxon>
        <taxon>Larinioides</taxon>
    </lineage>
</organism>
<feature type="compositionally biased region" description="Basic and acidic residues" evidence="1">
    <location>
        <begin position="1336"/>
        <end position="1345"/>
    </location>
</feature>
<evidence type="ECO:0000313" key="3">
    <source>
        <dbReference type="Proteomes" id="UP001497382"/>
    </source>
</evidence>
<feature type="compositionally biased region" description="Basic and acidic residues" evidence="1">
    <location>
        <begin position="1043"/>
        <end position="1054"/>
    </location>
</feature>
<feature type="compositionally biased region" description="Polar residues" evidence="1">
    <location>
        <begin position="1262"/>
        <end position="1272"/>
    </location>
</feature>
<feature type="region of interest" description="Disordered" evidence="1">
    <location>
        <begin position="252"/>
        <end position="283"/>
    </location>
</feature>
<feature type="region of interest" description="Disordered" evidence="1">
    <location>
        <begin position="510"/>
        <end position="531"/>
    </location>
</feature>
<feature type="compositionally biased region" description="Polar residues" evidence="1">
    <location>
        <begin position="1583"/>
        <end position="1600"/>
    </location>
</feature>
<feature type="region of interest" description="Disordered" evidence="1">
    <location>
        <begin position="1467"/>
        <end position="1546"/>
    </location>
</feature>
<feature type="compositionally biased region" description="Polar residues" evidence="1">
    <location>
        <begin position="115"/>
        <end position="128"/>
    </location>
</feature>
<comment type="caution">
    <text evidence="2">The sequence shown here is derived from an EMBL/GenBank/DDBJ whole genome shotgun (WGS) entry which is preliminary data.</text>
</comment>
<feature type="compositionally biased region" description="Low complexity" evidence="1">
    <location>
        <begin position="134"/>
        <end position="179"/>
    </location>
</feature>
<feature type="compositionally biased region" description="Basic and acidic residues" evidence="1">
    <location>
        <begin position="1072"/>
        <end position="1081"/>
    </location>
</feature>
<reference evidence="2 3" key="1">
    <citation type="submission" date="2024-04" db="EMBL/GenBank/DDBJ databases">
        <authorList>
            <person name="Rising A."/>
            <person name="Reimegard J."/>
            <person name="Sonavane S."/>
            <person name="Akerstrom W."/>
            <person name="Nylinder S."/>
            <person name="Hedman E."/>
            <person name="Kallberg Y."/>
        </authorList>
    </citation>
    <scope>NUCLEOTIDE SEQUENCE [LARGE SCALE GENOMIC DNA]</scope>
</reference>
<feature type="compositionally biased region" description="Basic and acidic residues" evidence="1">
    <location>
        <begin position="213"/>
        <end position="226"/>
    </location>
</feature>
<dbReference type="Proteomes" id="UP001497382">
    <property type="component" value="Unassembled WGS sequence"/>
</dbReference>
<feature type="region of interest" description="Disordered" evidence="1">
    <location>
        <begin position="1113"/>
        <end position="1351"/>
    </location>
</feature>
<feature type="region of interest" description="Disordered" evidence="1">
    <location>
        <begin position="1003"/>
        <end position="1099"/>
    </location>
</feature>